<keyword evidence="4" id="KW-1185">Reference proteome</keyword>
<keyword evidence="2" id="KW-1133">Transmembrane helix</keyword>
<evidence type="ECO:0008006" key="5">
    <source>
        <dbReference type="Google" id="ProtNLM"/>
    </source>
</evidence>
<sequence>MSDPYTRPGGDPNQQSWSAPSGYQGQYTAGQQQYPGQYSPGQQPYPGSYPGQYPAYGYYPNGGQQSPPRSHGMTIFAMIVGITAAAISLVPFLGFVAYVLGPVAMVLGIIGIAQRYRRRGYSITALVTGTFGLLVSVLYTILFSTLISVAQNTQTYEFTADGTAEYKVNMRTGVDGGPDGITMQNGPFSQMVEALTLFGGMSITNPTGEIETVSCRINDSAGNLLIQDTATGPYQMATCELSDVLVHQMEDIDFPEELSAGKTD</sequence>
<proteinExistence type="predicted"/>
<dbReference type="Proteomes" id="UP000746595">
    <property type="component" value="Unassembled WGS sequence"/>
</dbReference>
<gene>
    <name evidence="3" type="ORF">HED64_13305</name>
</gene>
<feature type="compositionally biased region" description="Polar residues" evidence="1">
    <location>
        <begin position="12"/>
        <end position="21"/>
    </location>
</feature>
<keyword evidence="2" id="KW-0472">Membrane</keyword>
<accession>A0ABX1G5X6</accession>
<organism evidence="3 4">
    <name type="scientific">Paeniglutamicibacter terrestris</name>
    <dbReference type="NCBI Taxonomy" id="2723403"/>
    <lineage>
        <taxon>Bacteria</taxon>
        <taxon>Bacillati</taxon>
        <taxon>Actinomycetota</taxon>
        <taxon>Actinomycetes</taxon>
        <taxon>Micrococcales</taxon>
        <taxon>Micrococcaceae</taxon>
        <taxon>Paeniglutamicibacter</taxon>
    </lineage>
</organism>
<feature type="compositionally biased region" description="Low complexity" evidence="1">
    <location>
        <begin position="22"/>
        <end position="43"/>
    </location>
</feature>
<dbReference type="EMBL" id="JAAWVT010000006">
    <property type="protein sequence ID" value="NKG21678.1"/>
    <property type="molecule type" value="Genomic_DNA"/>
</dbReference>
<feature type="region of interest" description="Disordered" evidence="1">
    <location>
        <begin position="1"/>
        <end position="43"/>
    </location>
</feature>
<evidence type="ECO:0000256" key="1">
    <source>
        <dbReference type="SAM" id="MobiDB-lite"/>
    </source>
</evidence>
<protein>
    <recommendedName>
        <fullName evidence="5">DUF4190 domain-containing protein</fullName>
    </recommendedName>
</protein>
<evidence type="ECO:0000313" key="4">
    <source>
        <dbReference type="Proteomes" id="UP000746595"/>
    </source>
</evidence>
<feature type="transmembrane region" description="Helical" evidence="2">
    <location>
        <begin position="72"/>
        <end position="89"/>
    </location>
</feature>
<evidence type="ECO:0000313" key="3">
    <source>
        <dbReference type="EMBL" id="NKG21678.1"/>
    </source>
</evidence>
<feature type="transmembrane region" description="Helical" evidence="2">
    <location>
        <begin position="125"/>
        <end position="147"/>
    </location>
</feature>
<reference evidence="3 4" key="1">
    <citation type="submission" date="2020-04" db="EMBL/GenBank/DDBJ databases">
        <title>Paeniglutamicibacter sp. ANT13_2, a novel actinomycete isolated from sediment in Antarctica.</title>
        <authorList>
            <person name="Sakdapetsiri C."/>
            <person name="Pinyakong O."/>
        </authorList>
    </citation>
    <scope>NUCLEOTIDE SEQUENCE [LARGE SCALE GENOMIC DNA]</scope>
    <source>
        <strain evidence="3 4">ANT13_2</strain>
    </source>
</reference>
<evidence type="ECO:0000256" key="2">
    <source>
        <dbReference type="SAM" id="Phobius"/>
    </source>
</evidence>
<dbReference type="RefSeq" id="WP_168152514.1">
    <property type="nucleotide sequence ID" value="NZ_JAAWVT010000006.1"/>
</dbReference>
<name>A0ABX1G5X6_9MICC</name>
<keyword evidence="2" id="KW-0812">Transmembrane</keyword>
<comment type="caution">
    <text evidence="3">The sequence shown here is derived from an EMBL/GenBank/DDBJ whole genome shotgun (WGS) entry which is preliminary data.</text>
</comment>